<proteinExistence type="predicted"/>
<feature type="compositionally biased region" description="Polar residues" evidence="1">
    <location>
        <begin position="15"/>
        <end position="37"/>
    </location>
</feature>
<dbReference type="AlphaFoldDB" id="A0A7M5UQZ2"/>
<dbReference type="GeneID" id="136813142"/>
<evidence type="ECO:0000313" key="3">
    <source>
        <dbReference type="Proteomes" id="UP000594262"/>
    </source>
</evidence>
<feature type="region of interest" description="Disordered" evidence="1">
    <location>
        <begin position="11"/>
        <end position="37"/>
    </location>
</feature>
<dbReference type="RefSeq" id="XP_066925774.1">
    <property type="nucleotide sequence ID" value="XM_067069673.1"/>
</dbReference>
<organism evidence="2 3">
    <name type="scientific">Clytia hemisphaerica</name>
    <dbReference type="NCBI Taxonomy" id="252671"/>
    <lineage>
        <taxon>Eukaryota</taxon>
        <taxon>Metazoa</taxon>
        <taxon>Cnidaria</taxon>
        <taxon>Hydrozoa</taxon>
        <taxon>Hydroidolina</taxon>
        <taxon>Leptothecata</taxon>
        <taxon>Obeliida</taxon>
        <taxon>Clytiidae</taxon>
        <taxon>Clytia</taxon>
    </lineage>
</organism>
<keyword evidence="3" id="KW-1185">Reference proteome</keyword>
<sequence length="223" mass="24922">MGGKSVIFSHPFYGNKSTTSERTGDQAVTTGRRSSFFNTGGAMEMRRQSLGAAYASSQKNRGRKSIYDSDGRTIRTKISVDPSTYRFQPGKSRTPCDQLSVITDAQRSRLLSLHNSQMEQKKSRRRTLTKKSLKEFEKTPQGKPLKPLKMVTLPYVKNLETASPEFPILVPPLELDKPKEKPSAPVRRLPRNAGTANIVKRQARESGRVESPPPIIKAEVFVC</sequence>
<reference evidence="2" key="1">
    <citation type="submission" date="2021-01" db="UniProtKB">
        <authorList>
            <consortium name="EnsemblMetazoa"/>
        </authorList>
    </citation>
    <scope>IDENTIFICATION</scope>
</reference>
<evidence type="ECO:0000256" key="1">
    <source>
        <dbReference type="SAM" id="MobiDB-lite"/>
    </source>
</evidence>
<feature type="region of interest" description="Disordered" evidence="1">
    <location>
        <begin position="172"/>
        <end position="211"/>
    </location>
</feature>
<dbReference type="EnsemblMetazoa" id="CLYHEMT000213.1">
    <property type="protein sequence ID" value="CLYHEMP000213.1"/>
    <property type="gene ID" value="CLYHEMG000213"/>
</dbReference>
<accession>A0A7M5UQZ2</accession>
<name>A0A7M5UQZ2_9CNID</name>
<dbReference type="Proteomes" id="UP000594262">
    <property type="component" value="Unplaced"/>
</dbReference>
<protein>
    <submittedName>
        <fullName evidence="2">Uncharacterized protein</fullName>
    </submittedName>
</protein>
<evidence type="ECO:0000313" key="2">
    <source>
        <dbReference type="EnsemblMetazoa" id="CLYHEMP000213.1"/>
    </source>
</evidence>